<dbReference type="Proteomes" id="UP000049222">
    <property type="component" value="Unassembled WGS sequence"/>
</dbReference>
<proteinExistence type="predicted"/>
<evidence type="ECO:0000313" key="2">
    <source>
        <dbReference type="Proteomes" id="UP000049222"/>
    </source>
</evidence>
<dbReference type="AlphaFoldDB" id="A0A0M6YEZ3"/>
<sequence length="124" mass="13891">MSESELFHLPAEVREGLALARARDRKSTGGRLRVQMGEAWYPIITFDETGFEVPLTAFADAPHLRGLVEIHDGPRMIRTVLVVAGEPSGDTMRYDFKRTTAPRMQAPVDYERTTEAPVAYLTGR</sequence>
<organism evidence="1 2">
    <name type="scientific">Jannaschia donghaensis</name>
    <dbReference type="NCBI Taxonomy" id="420998"/>
    <lineage>
        <taxon>Bacteria</taxon>
        <taxon>Pseudomonadati</taxon>
        <taxon>Pseudomonadota</taxon>
        <taxon>Alphaproteobacteria</taxon>
        <taxon>Rhodobacterales</taxon>
        <taxon>Roseobacteraceae</taxon>
        <taxon>Jannaschia</taxon>
    </lineage>
</organism>
<dbReference type="RefSeq" id="WP_055081958.1">
    <property type="nucleotide sequence ID" value="NZ_CXSU01000005.1"/>
</dbReference>
<name>A0A0M6YEZ3_9RHOB</name>
<gene>
    <name evidence="1" type="ORF">JDO7802_00331</name>
</gene>
<dbReference type="STRING" id="420998.JDO7802_00331"/>
<dbReference type="EMBL" id="CXSU01000005">
    <property type="protein sequence ID" value="CTQ48329.1"/>
    <property type="molecule type" value="Genomic_DNA"/>
</dbReference>
<reference evidence="1 2" key="1">
    <citation type="submission" date="2015-07" db="EMBL/GenBank/DDBJ databases">
        <authorList>
            <person name="Noorani M."/>
        </authorList>
    </citation>
    <scope>NUCLEOTIDE SEQUENCE [LARGE SCALE GENOMIC DNA]</scope>
    <source>
        <strain evidence="1 2">CECT 7802</strain>
    </source>
</reference>
<accession>A0A0M6YEZ3</accession>
<keyword evidence="2" id="KW-1185">Reference proteome</keyword>
<evidence type="ECO:0000313" key="1">
    <source>
        <dbReference type="EMBL" id="CTQ48329.1"/>
    </source>
</evidence>
<dbReference type="OrthoDB" id="7658488at2"/>
<protein>
    <submittedName>
        <fullName evidence="1">Uncharacterized protein</fullName>
    </submittedName>
</protein>